<dbReference type="Proteomes" id="UP000789901">
    <property type="component" value="Unassembled WGS sequence"/>
</dbReference>
<keyword evidence="2" id="KW-1185">Reference proteome</keyword>
<reference evidence="1 2" key="1">
    <citation type="submission" date="2021-06" db="EMBL/GenBank/DDBJ databases">
        <authorList>
            <person name="Kallberg Y."/>
            <person name="Tangrot J."/>
            <person name="Rosling A."/>
        </authorList>
    </citation>
    <scope>NUCLEOTIDE SEQUENCE [LARGE SCALE GENOMIC DNA]</scope>
    <source>
        <strain evidence="1 2">120-4 pot B 10/14</strain>
    </source>
</reference>
<evidence type="ECO:0000313" key="1">
    <source>
        <dbReference type="EMBL" id="CAG8511650.1"/>
    </source>
</evidence>
<proteinExistence type="predicted"/>
<accession>A0ABM8W2Z7</accession>
<sequence length="181" mass="21389">MLSNSPLRQLLPKCQKTNNCSRTLHKEPIEVRLWENFLDEANDYPFDSQQKVKKIRFPEHNHAKIEEDVRSLFSVNFCEVTITNVGKKYKLNLLIETKRKHILDPIQDEEFYSEVNEEFCSEDKSVKNAIKQIYSYMIANERQYGVISTYNNGWFIRRLEAEPTVLYVPKPSQYGQDAHLL</sequence>
<evidence type="ECO:0000313" key="2">
    <source>
        <dbReference type="Proteomes" id="UP000789901"/>
    </source>
</evidence>
<name>A0ABM8W2Z7_GIGMA</name>
<protein>
    <submittedName>
        <fullName evidence="1">35537_t:CDS:1</fullName>
    </submittedName>
</protein>
<organism evidence="1 2">
    <name type="scientific">Gigaspora margarita</name>
    <dbReference type="NCBI Taxonomy" id="4874"/>
    <lineage>
        <taxon>Eukaryota</taxon>
        <taxon>Fungi</taxon>
        <taxon>Fungi incertae sedis</taxon>
        <taxon>Mucoromycota</taxon>
        <taxon>Glomeromycotina</taxon>
        <taxon>Glomeromycetes</taxon>
        <taxon>Diversisporales</taxon>
        <taxon>Gigasporaceae</taxon>
        <taxon>Gigaspora</taxon>
    </lineage>
</organism>
<dbReference type="EMBL" id="CAJVQB010000881">
    <property type="protein sequence ID" value="CAG8511650.1"/>
    <property type="molecule type" value="Genomic_DNA"/>
</dbReference>
<comment type="caution">
    <text evidence="1">The sequence shown here is derived from an EMBL/GenBank/DDBJ whole genome shotgun (WGS) entry which is preliminary data.</text>
</comment>
<gene>
    <name evidence="1" type="ORF">GMARGA_LOCUS2712</name>
</gene>